<dbReference type="EMBL" id="JAMDMX010000067">
    <property type="protein sequence ID" value="MCY9695329.1"/>
    <property type="molecule type" value="Genomic_DNA"/>
</dbReference>
<dbReference type="SUPFAM" id="SSF53850">
    <property type="entry name" value="Periplasmic binding protein-like II"/>
    <property type="match status" value="1"/>
</dbReference>
<evidence type="ECO:0000256" key="1">
    <source>
        <dbReference type="SAM" id="SignalP"/>
    </source>
</evidence>
<keyword evidence="1" id="KW-0732">Signal</keyword>
<protein>
    <submittedName>
        <fullName evidence="2">Extracellular solute-binding protein</fullName>
    </submittedName>
</protein>
<feature type="signal peptide" evidence="1">
    <location>
        <begin position="1"/>
        <end position="22"/>
    </location>
</feature>
<dbReference type="Proteomes" id="UP001527099">
    <property type="component" value="Unassembled WGS sequence"/>
</dbReference>
<dbReference type="PANTHER" id="PTHR43649">
    <property type="entry name" value="ARABINOSE-BINDING PROTEIN-RELATED"/>
    <property type="match status" value="1"/>
</dbReference>
<dbReference type="RefSeq" id="WP_268616705.1">
    <property type="nucleotide sequence ID" value="NZ_JAMDMX010000067.1"/>
</dbReference>
<name>A0ABT4GGK9_9BACL</name>
<keyword evidence="3" id="KW-1185">Reference proteome</keyword>
<dbReference type="PROSITE" id="PS51257">
    <property type="entry name" value="PROKAR_LIPOPROTEIN"/>
    <property type="match status" value="1"/>
</dbReference>
<organism evidence="2 3">
    <name type="scientific">Paenibacillus alginolyticus</name>
    <dbReference type="NCBI Taxonomy" id="59839"/>
    <lineage>
        <taxon>Bacteria</taxon>
        <taxon>Bacillati</taxon>
        <taxon>Bacillota</taxon>
        <taxon>Bacilli</taxon>
        <taxon>Bacillales</taxon>
        <taxon>Paenibacillaceae</taxon>
        <taxon>Paenibacillus</taxon>
    </lineage>
</organism>
<comment type="caution">
    <text evidence="2">The sequence shown here is derived from an EMBL/GenBank/DDBJ whole genome shotgun (WGS) entry which is preliminary data.</text>
</comment>
<feature type="chain" id="PRO_5045760619" evidence="1">
    <location>
        <begin position="23"/>
        <end position="552"/>
    </location>
</feature>
<proteinExistence type="predicted"/>
<accession>A0ABT4GGK9</accession>
<sequence length="552" mass="62245">MIDLMKRVLLPTLMLAALLSMAVSCSTKEKDAEAPISVKRGEITVTIYDRGNIPSQEGKVDNNKITQWINEAGPVDVKFVPVPRTQSEQKLNALFAAGEAPDLILEYAPQIKNTLIDQKLLRPVDDMIDTYSTNYKELLKKYPALRIAGTGSDGKLYHFGRINETIPQRGLFIRTDWLKKLKLDIPKTTEELYQVAKAFTNLDPDGNGRNDTYGMAMSYNSGAVLNEMFGVTYPDFVVQNGELVHGWDHIQAVVAFKRKLYSEGLVDQQYLNDKNGSKAKQDFLTGKIGIYMDQFNVPITFYNDYYMPLKRSNPNAEITVIPYPKTPVGQFNPIFVNPIQMTGVVNAGTKDPEAVMKFVDFASSEAFMKTMYYGFEGVHSKTEPGKCPQVTDLDKWKTEFNFATGDFAMLASPILSGNCYYGTEKLNANDPFQADVKKMFELNSSFINFDLQVAGPTHSEQMPQLPKELQQILSNTTNHVGVGDGDIWIKSILTPNYLPEQAMQDAIALWEKAGGKQVDDWYRNYYANEKSHMILTKDIYDIFKQQRAAQNK</sequence>
<dbReference type="Pfam" id="PF01547">
    <property type="entry name" value="SBP_bac_1"/>
    <property type="match status" value="1"/>
</dbReference>
<gene>
    <name evidence="2" type="ORF">M5X19_20835</name>
</gene>
<dbReference type="Gene3D" id="3.40.190.10">
    <property type="entry name" value="Periplasmic binding protein-like II"/>
    <property type="match status" value="2"/>
</dbReference>
<reference evidence="2 3" key="1">
    <citation type="submission" date="2022-05" db="EMBL/GenBank/DDBJ databases">
        <title>Genome Sequencing of Bee-Associated Microbes.</title>
        <authorList>
            <person name="Dunlap C."/>
        </authorList>
    </citation>
    <scope>NUCLEOTIDE SEQUENCE [LARGE SCALE GENOMIC DNA]</scope>
    <source>
        <strain evidence="2 3">NRRL B-14421</strain>
    </source>
</reference>
<dbReference type="PANTHER" id="PTHR43649:SF12">
    <property type="entry name" value="DIACETYLCHITOBIOSE BINDING PROTEIN DASA"/>
    <property type="match status" value="1"/>
</dbReference>
<evidence type="ECO:0000313" key="2">
    <source>
        <dbReference type="EMBL" id="MCY9695329.1"/>
    </source>
</evidence>
<dbReference type="InterPro" id="IPR006059">
    <property type="entry name" value="SBP"/>
</dbReference>
<evidence type="ECO:0000313" key="3">
    <source>
        <dbReference type="Proteomes" id="UP001527099"/>
    </source>
</evidence>
<dbReference type="InterPro" id="IPR050490">
    <property type="entry name" value="Bact_solute-bd_prot1"/>
</dbReference>